<dbReference type="Proteomes" id="UP001430193">
    <property type="component" value="Unassembled WGS sequence"/>
</dbReference>
<protein>
    <submittedName>
        <fullName evidence="1">Uncharacterized protein</fullName>
    </submittedName>
</protein>
<organism evidence="1 2">
    <name type="scientific">Dyella mobilis</name>
    <dbReference type="NCBI Taxonomy" id="1849582"/>
    <lineage>
        <taxon>Bacteria</taxon>
        <taxon>Pseudomonadati</taxon>
        <taxon>Pseudomonadota</taxon>
        <taxon>Gammaproteobacteria</taxon>
        <taxon>Lysobacterales</taxon>
        <taxon>Rhodanobacteraceae</taxon>
        <taxon>Dyella</taxon>
    </lineage>
</organism>
<proteinExistence type="predicted"/>
<dbReference type="RefSeq" id="WP_204631016.1">
    <property type="nucleotide sequence ID" value="NZ_BSOC01000003.1"/>
</dbReference>
<evidence type="ECO:0000313" key="2">
    <source>
        <dbReference type="Proteomes" id="UP001430193"/>
    </source>
</evidence>
<sequence>MSVTRKIQHPDGTIEHWHTVVHEGLPFEVAVIRDPHGTWRMKSYQVEGGVPISLSLGEGFPSEAAAVEGAKVTAWEDMDEFD</sequence>
<accession>A0ABS2KF49</accession>
<comment type="caution">
    <text evidence="1">The sequence shown here is derived from an EMBL/GenBank/DDBJ whole genome shotgun (WGS) entry which is preliminary data.</text>
</comment>
<evidence type="ECO:0000313" key="1">
    <source>
        <dbReference type="EMBL" id="MBM7129387.1"/>
    </source>
</evidence>
<name>A0ABS2KF49_9GAMM</name>
<dbReference type="EMBL" id="JADIKF010000038">
    <property type="protein sequence ID" value="MBM7129387.1"/>
    <property type="molecule type" value="Genomic_DNA"/>
</dbReference>
<keyword evidence="2" id="KW-1185">Reference proteome</keyword>
<reference evidence="1" key="1">
    <citation type="submission" date="2020-10" db="EMBL/GenBank/DDBJ databases">
        <title>Phylogeny of dyella-like bacteria.</title>
        <authorList>
            <person name="Fu J."/>
        </authorList>
    </citation>
    <scope>NUCLEOTIDE SEQUENCE</scope>
    <source>
        <strain evidence="1">DHON07</strain>
    </source>
</reference>
<gene>
    <name evidence="1" type="ORF">ISS99_07610</name>
</gene>